<dbReference type="InterPro" id="IPR012944">
    <property type="entry name" value="SusD_RagB_dom"/>
</dbReference>
<evidence type="ECO:0000256" key="6">
    <source>
        <dbReference type="SAM" id="SignalP"/>
    </source>
</evidence>
<evidence type="ECO:0000256" key="2">
    <source>
        <dbReference type="ARBA" id="ARBA00006275"/>
    </source>
</evidence>
<sequence length="634" mass="70640">MKNYILGLLLSALCYLSACEKLDAPPLNVIQDRDIFNSEAGITAYMARIYSVMPIEDFKYSPTLGFNAFVIGSFAGITGEALSRDMGNANGSFGYWSAAYNLIRECNYFSEVLPDYAGNFTEEKVKYWLGEVRFIRAVTYLALVKRYGGVPIVDQLLTDPDQSIGDITESLEELKIPRSSEEKVWDFIAEDLKYAYENLPETSVAGRVNRYVAAGFLSRAMLYAGSIAKYNSIELTAGSERLCGIPASKAVTYFKESYDAAQLLNGKYSLYKKSWSATDKEAQYQNYINTFLDASSPENIFVRQYKYPDAVHGYDALSVPKQLEGPGGNYSSETNPTLDFVEMFEGLPRDANGAIRTRDADGKYILYDNTMSLFSNAEPRLRATIILPGDVFKGQVIDIRRGIYTGETAGGINKLIPPGSTINYPTTNIVSSASALQTPYQLPDGSMMNPAGLSGVFTNLAANGPGGSITGFSVRKYLNPNKPTAEVVTNRSEQSWIELRYAEVLLNAAEAGYELSSLGQGASYLQTAITNVNMIRERAGASSITSINDVDVIREERRKELAFEHKVYWDLKRWRIIDQEQNARLYRVLMPFYAAKADKYFLMIEQTKEMLVLRLIQDGTMIKFPLQLLAKTQA</sequence>
<evidence type="ECO:0000259" key="7">
    <source>
        <dbReference type="Pfam" id="PF07980"/>
    </source>
</evidence>
<dbReference type="Gene3D" id="1.25.40.390">
    <property type="match status" value="1"/>
</dbReference>
<feature type="domain" description="SusD-like N-terminal" evidence="8">
    <location>
        <begin position="94"/>
        <end position="222"/>
    </location>
</feature>
<comment type="subcellular location">
    <subcellularLocation>
        <location evidence="1">Cell outer membrane</location>
    </subcellularLocation>
</comment>
<dbReference type="Pfam" id="PF14322">
    <property type="entry name" value="SusD-like_3"/>
    <property type="match status" value="1"/>
</dbReference>
<dbReference type="EMBL" id="JAKWBL010000002">
    <property type="protein sequence ID" value="MCH5598947.1"/>
    <property type="molecule type" value="Genomic_DNA"/>
</dbReference>
<evidence type="ECO:0000313" key="9">
    <source>
        <dbReference type="EMBL" id="MCH5598947.1"/>
    </source>
</evidence>
<evidence type="ECO:0000259" key="8">
    <source>
        <dbReference type="Pfam" id="PF14322"/>
    </source>
</evidence>
<dbReference type="InterPro" id="IPR011990">
    <property type="entry name" value="TPR-like_helical_dom_sf"/>
</dbReference>
<protein>
    <submittedName>
        <fullName evidence="9">RagB/SusD family nutrient uptake outer membrane protein</fullName>
    </submittedName>
</protein>
<keyword evidence="3 6" id="KW-0732">Signal</keyword>
<evidence type="ECO:0000256" key="4">
    <source>
        <dbReference type="ARBA" id="ARBA00023136"/>
    </source>
</evidence>
<keyword evidence="10" id="KW-1185">Reference proteome</keyword>
<feature type="chain" id="PRO_5047410296" evidence="6">
    <location>
        <begin position="19"/>
        <end position="634"/>
    </location>
</feature>
<comment type="caution">
    <text evidence="9">The sequence shown here is derived from an EMBL/GenBank/DDBJ whole genome shotgun (WGS) entry which is preliminary data.</text>
</comment>
<dbReference type="Pfam" id="PF07980">
    <property type="entry name" value="SusD_RagB"/>
    <property type="match status" value="1"/>
</dbReference>
<keyword evidence="5" id="KW-0998">Cell outer membrane</keyword>
<evidence type="ECO:0000256" key="5">
    <source>
        <dbReference type="ARBA" id="ARBA00023237"/>
    </source>
</evidence>
<dbReference type="InterPro" id="IPR033985">
    <property type="entry name" value="SusD-like_N"/>
</dbReference>
<feature type="signal peptide" evidence="6">
    <location>
        <begin position="1"/>
        <end position="18"/>
    </location>
</feature>
<organism evidence="9 10">
    <name type="scientific">Niabella ginsengisoli</name>
    <dbReference type="NCBI Taxonomy" id="522298"/>
    <lineage>
        <taxon>Bacteria</taxon>
        <taxon>Pseudomonadati</taxon>
        <taxon>Bacteroidota</taxon>
        <taxon>Chitinophagia</taxon>
        <taxon>Chitinophagales</taxon>
        <taxon>Chitinophagaceae</taxon>
        <taxon>Niabella</taxon>
    </lineage>
</organism>
<proteinExistence type="inferred from homology"/>
<evidence type="ECO:0000256" key="1">
    <source>
        <dbReference type="ARBA" id="ARBA00004442"/>
    </source>
</evidence>
<gene>
    <name evidence="9" type="ORF">MKP09_14045</name>
</gene>
<dbReference type="Proteomes" id="UP001202248">
    <property type="component" value="Unassembled WGS sequence"/>
</dbReference>
<keyword evidence="4" id="KW-0472">Membrane</keyword>
<name>A0ABS9SKP0_9BACT</name>
<reference evidence="9 10" key="1">
    <citation type="submission" date="2022-02" db="EMBL/GenBank/DDBJ databases">
        <authorList>
            <person name="Min J."/>
        </authorList>
    </citation>
    <scope>NUCLEOTIDE SEQUENCE [LARGE SCALE GENOMIC DNA]</scope>
    <source>
        <strain evidence="9 10">GR10-1</strain>
    </source>
</reference>
<comment type="similarity">
    <text evidence="2">Belongs to the SusD family.</text>
</comment>
<accession>A0ABS9SKP0</accession>
<dbReference type="SUPFAM" id="SSF48452">
    <property type="entry name" value="TPR-like"/>
    <property type="match status" value="1"/>
</dbReference>
<evidence type="ECO:0000313" key="10">
    <source>
        <dbReference type="Proteomes" id="UP001202248"/>
    </source>
</evidence>
<feature type="domain" description="RagB/SusD" evidence="7">
    <location>
        <begin position="326"/>
        <end position="589"/>
    </location>
</feature>
<evidence type="ECO:0000256" key="3">
    <source>
        <dbReference type="ARBA" id="ARBA00022729"/>
    </source>
</evidence>